<comment type="caution">
    <text evidence="1">The sequence shown here is derived from an EMBL/GenBank/DDBJ whole genome shotgun (WGS) entry which is preliminary data.</text>
</comment>
<name>A0ACB8BM48_9AGAM</name>
<keyword evidence="2" id="KW-1185">Reference proteome</keyword>
<dbReference type="EMBL" id="MU266387">
    <property type="protein sequence ID" value="KAH7926225.1"/>
    <property type="molecule type" value="Genomic_DNA"/>
</dbReference>
<dbReference type="Proteomes" id="UP000790709">
    <property type="component" value="Unassembled WGS sequence"/>
</dbReference>
<accession>A0ACB8BM48</accession>
<evidence type="ECO:0000313" key="2">
    <source>
        <dbReference type="Proteomes" id="UP000790709"/>
    </source>
</evidence>
<sequence>MPHAIRPAHIDLAAILAEPTPQIDLRLHAYDVSTGNFLKAVTNYTNRAIGEITKHRNAQEADKKKIADRAHAVETETNQCKLREIELLALLAKEQDEKRESEQSIASLRRQLASIRENCAAIDVEIEQYRAATSNLRREKDRERQTLSMHAAKTLPELTACQTRLRCVVEGVEKDLLLVRFSHINKIAVHQEFSFVLDVSSRTYKVVTTTPVLPNLPILMSELNESRDIYRFIKLIRSAFTDMLS</sequence>
<proteinExistence type="predicted"/>
<reference evidence="1" key="1">
    <citation type="journal article" date="2021" name="New Phytol.">
        <title>Evolutionary innovations through gain and loss of genes in the ectomycorrhizal Boletales.</title>
        <authorList>
            <person name="Wu G."/>
            <person name="Miyauchi S."/>
            <person name="Morin E."/>
            <person name="Kuo A."/>
            <person name="Drula E."/>
            <person name="Varga T."/>
            <person name="Kohler A."/>
            <person name="Feng B."/>
            <person name="Cao Y."/>
            <person name="Lipzen A."/>
            <person name="Daum C."/>
            <person name="Hundley H."/>
            <person name="Pangilinan J."/>
            <person name="Johnson J."/>
            <person name="Barry K."/>
            <person name="LaButti K."/>
            <person name="Ng V."/>
            <person name="Ahrendt S."/>
            <person name="Min B."/>
            <person name="Choi I.G."/>
            <person name="Park H."/>
            <person name="Plett J.M."/>
            <person name="Magnuson J."/>
            <person name="Spatafora J.W."/>
            <person name="Nagy L.G."/>
            <person name="Henrissat B."/>
            <person name="Grigoriev I.V."/>
            <person name="Yang Z.L."/>
            <person name="Xu J."/>
            <person name="Martin F.M."/>
        </authorList>
    </citation>
    <scope>NUCLEOTIDE SEQUENCE</scope>
    <source>
        <strain evidence="1">KUC20120723A-06</strain>
    </source>
</reference>
<protein>
    <submittedName>
        <fullName evidence="1">Uncharacterized protein</fullName>
    </submittedName>
</protein>
<evidence type="ECO:0000313" key="1">
    <source>
        <dbReference type="EMBL" id="KAH7926225.1"/>
    </source>
</evidence>
<gene>
    <name evidence="1" type="ORF">BV22DRAFT_1046249</name>
</gene>
<organism evidence="1 2">
    <name type="scientific">Leucogyrophana mollusca</name>
    <dbReference type="NCBI Taxonomy" id="85980"/>
    <lineage>
        <taxon>Eukaryota</taxon>
        <taxon>Fungi</taxon>
        <taxon>Dikarya</taxon>
        <taxon>Basidiomycota</taxon>
        <taxon>Agaricomycotina</taxon>
        <taxon>Agaricomycetes</taxon>
        <taxon>Agaricomycetidae</taxon>
        <taxon>Boletales</taxon>
        <taxon>Boletales incertae sedis</taxon>
        <taxon>Leucogyrophana</taxon>
    </lineage>
</organism>